<dbReference type="Proteomes" id="UP000460718">
    <property type="component" value="Unassembled WGS sequence"/>
</dbReference>
<evidence type="ECO:0000313" key="12">
    <source>
        <dbReference type="Proteomes" id="UP000433483"/>
    </source>
</evidence>
<evidence type="ECO:0000313" key="8">
    <source>
        <dbReference type="EMBL" id="KAE9242627.1"/>
    </source>
</evidence>
<name>A0A6A3EL67_9STRA</name>
<dbReference type="Proteomes" id="UP000437068">
    <property type="component" value="Unassembled WGS sequence"/>
</dbReference>
<organism evidence="1 11">
    <name type="scientific">Phytophthora fragariae</name>
    <dbReference type="NCBI Taxonomy" id="53985"/>
    <lineage>
        <taxon>Eukaryota</taxon>
        <taxon>Sar</taxon>
        <taxon>Stramenopiles</taxon>
        <taxon>Oomycota</taxon>
        <taxon>Peronosporomycetes</taxon>
        <taxon>Peronosporales</taxon>
        <taxon>Peronosporaceae</taxon>
        <taxon>Phytophthora</taxon>
    </lineage>
</organism>
<accession>A0A6A3EL67</accession>
<evidence type="ECO:0000313" key="16">
    <source>
        <dbReference type="Proteomes" id="UP000441208"/>
    </source>
</evidence>
<protein>
    <recommendedName>
        <fullName evidence="21">Copia protein</fullName>
    </recommendedName>
</protein>
<evidence type="ECO:0008006" key="21">
    <source>
        <dbReference type="Google" id="ProtNLM"/>
    </source>
</evidence>
<dbReference type="Proteomes" id="UP000441208">
    <property type="component" value="Unassembled WGS sequence"/>
</dbReference>
<dbReference type="EMBL" id="QXFX01000789">
    <property type="protein sequence ID" value="KAE9104235.1"/>
    <property type="molecule type" value="Genomic_DNA"/>
</dbReference>
<dbReference type="EMBL" id="QXGF01000912">
    <property type="protein sequence ID" value="KAE8934384.1"/>
    <property type="molecule type" value="Genomic_DNA"/>
</dbReference>
<evidence type="ECO:0000313" key="5">
    <source>
        <dbReference type="EMBL" id="KAE9143869.1"/>
    </source>
</evidence>
<evidence type="ECO:0000313" key="2">
    <source>
        <dbReference type="EMBL" id="KAE9002340.1"/>
    </source>
</evidence>
<dbReference type="Proteomes" id="UP000440367">
    <property type="component" value="Unassembled WGS sequence"/>
</dbReference>
<evidence type="ECO:0000313" key="20">
    <source>
        <dbReference type="Proteomes" id="UP000488956"/>
    </source>
</evidence>
<dbReference type="EMBL" id="QXGB01000813">
    <property type="protein sequence ID" value="KAE9203688.1"/>
    <property type="molecule type" value="Genomic_DNA"/>
</dbReference>
<dbReference type="Proteomes" id="UP000488956">
    <property type="component" value="Unassembled WGS sequence"/>
</dbReference>
<evidence type="ECO:0000313" key="18">
    <source>
        <dbReference type="Proteomes" id="UP000476176"/>
    </source>
</evidence>
<dbReference type="AlphaFoldDB" id="A0A6A3EL67"/>
<dbReference type="Proteomes" id="UP000429523">
    <property type="component" value="Unassembled WGS sequence"/>
</dbReference>
<reference evidence="11 12" key="1">
    <citation type="submission" date="2018-08" db="EMBL/GenBank/DDBJ databases">
        <title>Genomic investigation of the strawberry pathogen Phytophthora fragariae indicates pathogenicity is determined by transcriptional variation in three key races.</title>
        <authorList>
            <person name="Adams T.M."/>
            <person name="Armitage A.D."/>
            <person name="Sobczyk M.K."/>
            <person name="Bates H.J."/>
            <person name="Dunwell J.M."/>
            <person name="Nellist C.F."/>
            <person name="Harrison R.J."/>
        </authorList>
    </citation>
    <scope>NUCLEOTIDE SEQUENCE [LARGE SCALE GENOMIC DNA]</scope>
    <source>
        <strain evidence="9 13">A4</strain>
        <strain evidence="8 14">BC-1</strain>
        <strain evidence="6 18">BC-23</strain>
        <strain evidence="7 12">NOV-27</strain>
        <strain evidence="5 15">NOV-5</strain>
        <strain evidence="4 16">NOV-71</strain>
        <strain evidence="10 19">NOV-77</strain>
        <strain evidence="1 11">NOV-9</strain>
        <strain evidence="3 20">ONT-3</strain>
        <strain evidence="2 17">SCRP245</strain>
    </source>
</reference>
<dbReference type="EMBL" id="QXGA01000584">
    <property type="protein sequence ID" value="KAE9143869.1"/>
    <property type="molecule type" value="Genomic_DNA"/>
</dbReference>
<dbReference type="EMBL" id="QXGD01000343">
    <property type="protein sequence ID" value="KAE9242627.1"/>
    <property type="molecule type" value="Genomic_DNA"/>
</dbReference>
<comment type="caution">
    <text evidence="1">The sequence shown here is derived from an EMBL/GenBank/DDBJ whole genome shotgun (WGS) entry which is preliminary data.</text>
</comment>
<dbReference type="EMBL" id="QXGC01003846">
    <property type="protein sequence ID" value="KAE9172740.1"/>
    <property type="molecule type" value="Genomic_DNA"/>
</dbReference>
<dbReference type="EMBL" id="QXFY01000768">
    <property type="protein sequence ID" value="KAE9336063.1"/>
    <property type="molecule type" value="Genomic_DNA"/>
</dbReference>
<dbReference type="Proteomes" id="UP000440732">
    <property type="component" value="Unassembled WGS sequence"/>
</dbReference>
<evidence type="ECO:0000313" key="17">
    <source>
        <dbReference type="Proteomes" id="UP000460718"/>
    </source>
</evidence>
<dbReference type="EMBL" id="QXFZ01000571">
    <property type="protein sequence ID" value="KAE9111629.1"/>
    <property type="molecule type" value="Genomic_DNA"/>
</dbReference>
<evidence type="ECO:0000313" key="11">
    <source>
        <dbReference type="Proteomes" id="UP000429523"/>
    </source>
</evidence>
<dbReference type="OrthoDB" id="114564at2759"/>
<keyword evidence="12" id="KW-1185">Reference proteome</keyword>
<evidence type="ECO:0000313" key="13">
    <source>
        <dbReference type="Proteomes" id="UP000437068"/>
    </source>
</evidence>
<gene>
    <name evidence="9" type="ORF">PF001_g13633</name>
    <name evidence="8" type="ORF">PF002_g8660</name>
    <name evidence="6" type="ORF">PF004_g27184</name>
    <name evidence="7" type="ORF">PF005_g14082</name>
    <name evidence="5" type="ORF">PF006_g11144</name>
    <name evidence="4" type="ORF">PF007_g11412</name>
    <name evidence="10" type="ORF">PF008_g13192</name>
    <name evidence="1" type="ORF">PF009_g15629</name>
    <name evidence="3" type="ORF">PF010_g13462</name>
    <name evidence="2" type="ORF">PF011_g13358</name>
</gene>
<evidence type="ECO:0000313" key="19">
    <source>
        <dbReference type="Proteomes" id="UP000486351"/>
    </source>
</evidence>
<evidence type="ECO:0000313" key="10">
    <source>
        <dbReference type="EMBL" id="KAE9336063.1"/>
    </source>
</evidence>
<sequence>MLNEALVVIQKKSKLTLGVDNTAAIALAKAPTYNSRTRHIELRWYYVRDQVKRDLLEIHKVLGADNPADVHESAAEE</sequence>
<dbReference type="Proteomes" id="UP000486351">
    <property type="component" value="Unassembled WGS sequence"/>
</dbReference>
<proteinExistence type="predicted"/>
<evidence type="ECO:0000313" key="7">
    <source>
        <dbReference type="EMBL" id="KAE9203688.1"/>
    </source>
</evidence>
<evidence type="ECO:0000313" key="6">
    <source>
        <dbReference type="EMBL" id="KAE9172740.1"/>
    </source>
</evidence>
<dbReference type="EMBL" id="QXGE01000812">
    <property type="protein sequence ID" value="KAE9303257.1"/>
    <property type="molecule type" value="Genomic_DNA"/>
</dbReference>
<dbReference type="Proteomes" id="UP000476176">
    <property type="component" value="Unassembled WGS sequence"/>
</dbReference>
<dbReference type="Proteomes" id="UP000433483">
    <property type="component" value="Unassembled WGS sequence"/>
</dbReference>
<evidence type="ECO:0000313" key="4">
    <source>
        <dbReference type="EMBL" id="KAE9111629.1"/>
    </source>
</evidence>
<evidence type="ECO:0000313" key="14">
    <source>
        <dbReference type="Proteomes" id="UP000440367"/>
    </source>
</evidence>
<evidence type="ECO:0000313" key="15">
    <source>
        <dbReference type="Proteomes" id="UP000440732"/>
    </source>
</evidence>
<dbReference type="CDD" id="cd09272">
    <property type="entry name" value="RNase_HI_RT_Ty1"/>
    <property type="match status" value="1"/>
</dbReference>
<evidence type="ECO:0000313" key="1">
    <source>
        <dbReference type="EMBL" id="KAE8934384.1"/>
    </source>
</evidence>
<evidence type="ECO:0000313" key="9">
    <source>
        <dbReference type="EMBL" id="KAE9303257.1"/>
    </source>
</evidence>
<dbReference type="EMBL" id="QXFW01000818">
    <property type="protein sequence ID" value="KAE9002340.1"/>
    <property type="molecule type" value="Genomic_DNA"/>
</dbReference>
<evidence type="ECO:0000313" key="3">
    <source>
        <dbReference type="EMBL" id="KAE9104235.1"/>
    </source>
</evidence>